<feature type="non-terminal residue" evidence="5">
    <location>
        <position position="193"/>
    </location>
</feature>
<evidence type="ECO:0000256" key="1">
    <source>
        <dbReference type="ARBA" id="ARBA00008140"/>
    </source>
</evidence>
<accession>S8CXE2</accession>
<dbReference type="Gene3D" id="3.90.1720.30">
    <property type="entry name" value="PPPDE domains"/>
    <property type="match status" value="1"/>
</dbReference>
<dbReference type="SMART" id="SM01179">
    <property type="entry name" value="DUF862"/>
    <property type="match status" value="1"/>
</dbReference>
<name>S8CXE2_9LAMI</name>
<dbReference type="InterPro" id="IPR008580">
    <property type="entry name" value="PPPDE_dom"/>
</dbReference>
<dbReference type="AlphaFoldDB" id="S8CXE2"/>
<dbReference type="PROSITE" id="PS51858">
    <property type="entry name" value="PPPDE"/>
    <property type="match status" value="1"/>
</dbReference>
<dbReference type="PANTHER" id="PTHR12378:SF52">
    <property type="entry name" value="F23A5.4 PROTEIN"/>
    <property type="match status" value="1"/>
</dbReference>
<dbReference type="Pfam" id="PF05903">
    <property type="entry name" value="Peptidase_C97"/>
    <property type="match status" value="1"/>
</dbReference>
<gene>
    <name evidence="5" type="ORF">M569_02640</name>
</gene>
<dbReference type="GO" id="GO:0006508">
    <property type="term" value="P:proteolysis"/>
    <property type="evidence" value="ECO:0007669"/>
    <property type="project" value="UniProtKB-KW"/>
</dbReference>
<evidence type="ECO:0000313" key="5">
    <source>
        <dbReference type="EMBL" id="EPS72119.1"/>
    </source>
</evidence>
<keyword evidence="3" id="KW-0378">Hydrolase</keyword>
<dbReference type="GO" id="GO:0016579">
    <property type="term" value="P:protein deubiquitination"/>
    <property type="evidence" value="ECO:0007669"/>
    <property type="project" value="TreeGrafter"/>
</dbReference>
<evidence type="ECO:0000259" key="4">
    <source>
        <dbReference type="PROSITE" id="PS51858"/>
    </source>
</evidence>
<evidence type="ECO:0000313" key="6">
    <source>
        <dbReference type="Proteomes" id="UP000015453"/>
    </source>
</evidence>
<comment type="similarity">
    <text evidence="1">Belongs to the DeSI family.</text>
</comment>
<evidence type="ECO:0000256" key="2">
    <source>
        <dbReference type="ARBA" id="ARBA00022670"/>
    </source>
</evidence>
<dbReference type="PANTHER" id="PTHR12378">
    <property type="entry name" value="DESUMOYLATING ISOPEPTIDASE"/>
    <property type="match status" value="1"/>
</dbReference>
<dbReference type="EMBL" id="AUSU01000962">
    <property type="protein sequence ID" value="EPS72119.1"/>
    <property type="molecule type" value="Genomic_DNA"/>
</dbReference>
<reference evidence="5 6" key="1">
    <citation type="journal article" date="2013" name="BMC Genomics">
        <title>The miniature genome of a carnivorous plant Genlisea aurea contains a low number of genes and short non-coding sequences.</title>
        <authorList>
            <person name="Leushkin E.V."/>
            <person name="Sutormin R.A."/>
            <person name="Nabieva E.R."/>
            <person name="Penin A.A."/>
            <person name="Kondrashov A.S."/>
            <person name="Logacheva M.D."/>
        </authorList>
    </citation>
    <scope>NUCLEOTIDE SEQUENCE [LARGE SCALE GENOMIC DNA]</scope>
</reference>
<comment type="caution">
    <text evidence="5">The sequence shown here is derived from an EMBL/GenBank/DDBJ whole genome shotgun (WGS) entry which is preliminary data.</text>
</comment>
<proteinExistence type="inferred from homology"/>
<dbReference type="GO" id="GO:0101005">
    <property type="term" value="F:deubiquitinase activity"/>
    <property type="evidence" value="ECO:0007669"/>
    <property type="project" value="TreeGrafter"/>
</dbReference>
<feature type="domain" description="PPPDE" evidence="4">
    <location>
        <begin position="13"/>
        <end position="150"/>
    </location>
</feature>
<protein>
    <recommendedName>
        <fullName evidence="4">PPPDE domain-containing protein</fullName>
    </recommendedName>
</protein>
<keyword evidence="2" id="KW-0645">Protease</keyword>
<sequence length="193" mass="21404">MLCGKASVKEGSAAVHLNVYDLTSANSYAYWLGLGIYHSGVEVHGVEYGFGAHEYPTSGIFEGKPKNYDGYAVRKSILIGWTEMSIDEVRNLMEKLGQDFTGNSYNLISKNCNHFCHYASIALTGNQIPSWINRLARIGLFCHCIVPESLNSIKIGSNRLTICDEDDAKEKKSLIDKSNRFSDWSETSSESSS</sequence>
<evidence type="ECO:0000256" key="3">
    <source>
        <dbReference type="ARBA" id="ARBA00022801"/>
    </source>
</evidence>
<keyword evidence="6" id="KW-1185">Reference proteome</keyword>
<dbReference type="InterPro" id="IPR042266">
    <property type="entry name" value="PPPDE_sf"/>
</dbReference>
<organism evidence="5 6">
    <name type="scientific">Genlisea aurea</name>
    <dbReference type="NCBI Taxonomy" id="192259"/>
    <lineage>
        <taxon>Eukaryota</taxon>
        <taxon>Viridiplantae</taxon>
        <taxon>Streptophyta</taxon>
        <taxon>Embryophyta</taxon>
        <taxon>Tracheophyta</taxon>
        <taxon>Spermatophyta</taxon>
        <taxon>Magnoliopsida</taxon>
        <taxon>eudicotyledons</taxon>
        <taxon>Gunneridae</taxon>
        <taxon>Pentapetalae</taxon>
        <taxon>asterids</taxon>
        <taxon>lamiids</taxon>
        <taxon>Lamiales</taxon>
        <taxon>Lentibulariaceae</taxon>
        <taxon>Genlisea</taxon>
    </lineage>
</organism>
<dbReference type="Proteomes" id="UP000015453">
    <property type="component" value="Unassembled WGS sequence"/>
</dbReference>
<dbReference type="OrthoDB" id="412286at2759"/>